<sequence>MTHFEKAAKFIEKSSKIYVLTGAGISTESGIPDFRGPEGLYSKYSPEIFEISFFRRNPLEFYKLHARLLELIIKAEPGPGHKFFAKLEEKGKILLIATQNIDGLHQKAGSKKVVELHGSAMRYYCENCGKKFSIEKVIESVKEEKVPLCQCGGVIRPDIVFFSEPLKEEDLKMAFDKVKEADLFIACGTSLVVYPAAFLPELAIRLGIPLIIINKGDTQYDQFSTLKLDSSIGEAVAEISKHLTSLYNY</sequence>
<feature type="binding site" evidence="4">
    <location>
        <position position="151"/>
    </location>
    <ligand>
        <name>Zn(2+)</name>
        <dbReference type="ChEBI" id="CHEBI:29105"/>
    </ligand>
</feature>
<dbReference type="EMBL" id="DTDJ01000012">
    <property type="protein sequence ID" value="HGL16983.1"/>
    <property type="molecule type" value="Genomic_DNA"/>
</dbReference>
<dbReference type="Gene3D" id="3.40.50.1220">
    <property type="entry name" value="TPP-binding domain"/>
    <property type="match status" value="1"/>
</dbReference>
<evidence type="ECO:0000256" key="4">
    <source>
        <dbReference type="PROSITE-ProRule" id="PRU00236"/>
    </source>
</evidence>
<dbReference type="PROSITE" id="PS50305">
    <property type="entry name" value="SIRTUIN"/>
    <property type="match status" value="1"/>
</dbReference>
<feature type="binding site" evidence="4">
    <location>
        <position position="128"/>
    </location>
    <ligand>
        <name>Zn(2+)</name>
        <dbReference type="ChEBI" id="CHEBI:29105"/>
    </ligand>
</feature>
<evidence type="ECO:0000259" key="5">
    <source>
        <dbReference type="PROSITE" id="PS50305"/>
    </source>
</evidence>
<keyword evidence="4" id="KW-0479">Metal-binding</keyword>
<evidence type="ECO:0000256" key="2">
    <source>
        <dbReference type="ARBA" id="ARBA00022679"/>
    </source>
</evidence>
<keyword evidence="2" id="KW-0808">Transferase</keyword>
<dbReference type="GO" id="GO:0046872">
    <property type="term" value="F:metal ion binding"/>
    <property type="evidence" value="ECO:0007669"/>
    <property type="project" value="UniProtKB-KW"/>
</dbReference>
<dbReference type="NCBIfam" id="NF001753">
    <property type="entry name" value="PRK00481.1-3"/>
    <property type="match status" value="1"/>
</dbReference>
<evidence type="ECO:0000256" key="3">
    <source>
        <dbReference type="ARBA" id="ARBA00023027"/>
    </source>
</evidence>
<dbReference type="InterPro" id="IPR029035">
    <property type="entry name" value="DHS-like_NAD/FAD-binding_dom"/>
</dbReference>
<dbReference type="InterPro" id="IPR026590">
    <property type="entry name" value="Ssirtuin_cat_dom"/>
</dbReference>
<protein>
    <recommendedName>
        <fullName evidence="1">protein acetyllysine N-acetyltransferase</fullName>
        <ecNumber evidence="1">2.3.1.286</ecNumber>
    </recommendedName>
</protein>
<dbReference type="GO" id="GO:0017136">
    <property type="term" value="F:histone deacetylase activity, NAD-dependent"/>
    <property type="evidence" value="ECO:0007669"/>
    <property type="project" value="TreeGrafter"/>
</dbReference>
<keyword evidence="3" id="KW-0520">NAD</keyword>
<evidence type="ECO:0000256" key="1">
    <source>
        <dbReference type="ARBA" id="ARBA00012928"/>
    </source>
</evidence>
<feature type="active site" description="Proton acceptor" evidence="4">
    <location>
        <position position="117"/>
    </location>
</feature>
<dbReference type="PANTHER" id="PTHR11085:SF4">
    <property type="entry name" value="NAD-DEPENDENT PROTEIN DEACYLASE"/>
    <property type="match status" value="1"/>
</dbReference>
<feature type="binding site" evidence="4">
    <location>
        <position position="149"/>
    </location>
    <ligand>
        <name>Zn(2+)</name>
        <dbReference type="ChEBI" id="CHEBI:29105"/>
    </ligand>
</feature>
<accession>A0A7V3ZWJ0</accession>
<dbReference type="GO" id="GO:0070403">
    <property type="term" value="F:NAD+ binding"/>
    <property type="evidence" value="ECO:0007669"/>
    <property type="project" value="InterPro"/>
</dbReference>
<dbReference type="PANTHER" id="PTHR11085">
    <property type="entry name" value="NAD-DEPENDENT PROTEIN DEACYLASE SIRTUIN-5, MITOCHONDRIAL-RELATED"/>
    <property type="match status" value="1"/>
</dbReference>
<keyword evidence="4" id="KW-0862">Zinc</keyword>
<dbReference type="SUPFAM" id="SSF52467">
    <property type="entry name" value="DHS-like NAD/FAD-binding domain"/>
    <property type="match status" value="1"/>
</dbReference>
<evidence type="ECO:0000313" key="6">
    <source>
        <dbReference type="EMBL" id="HGL16983.1"/>
    </source>
</evidence>
<dbReference type="Gene3D" id="3.30.1600.10">
    <property type="entry name" value="SIR2/SIRT2 'Small Domain"/>
    <property type="match status" value="1"/>
</dbReference>
<dbReference type="InterPro" id="IPR050134">
    <property type="entry name" value="NAD-dep_sirtuin_deacylases"/>
</dbReference>
<dbReference type="InterPro" id="IPR026591">
    <property type="entry name" value="Sirtuin_cat_small_dom_sf"/>
</dbReference>
<feature type="domain" description="Deacetylase sirtuin-type" evidence="5">
    <location>
        <begin position="1"/>
        <end position="246"/>
    </location>
</feature>
<dbReference type="InterPro" id="IPR003000">
    <property type="entry name" value="Sirtuin"/>
</dbReference>
<dbReference type="Pfam" id="PF02146">
    <property type="entry name" value="SIR2"/>
    <property type="match status" value="1"/>
</dbReference>
<name>A0A7V3ZWJ0_UNCW3</name>
<dbReference type="AlphaFoldDB" id="A0A7V3ZWJ0"/>
<gene>
    <name evidence="6" type="ORF">ENU66_01395</name>
</gene>
<dbReference type="EC" id="2.3.1.286" evidence="1"/>
<comment type="caution">
    <text evidence="6">The sequence shown here is derived from an EMBL/GenBank/DDBJ whole genome shotgun (WGS) entry which is preliminary data.</text>
</comment>
<proteinExistence type="predicted"/>
<organism evidence="6">
    <name type="scientific">candidate division WOR-3 bacterium</name>
    <dbReference type="NCBI Taxonomy" id="2052148"/>
    <lineage>
        <taxon>Bacteria</taxon>
        <taxon>Bacteria division WOR-3</taxon>
    </lineage>
</organism>
<feature type="binding site" evidence="4">
    <location>
        <position position="125"/>
    </location>
    <ligand>
        <name>Zn(2+)</name>
        <dbReference type="ChEBI" id="CHEBI:29105"/>
    </ligand>
</feature>
<reference evidence="6" key="1">
    <citation type="journal article" date="2020" name="mSystems">
        <title>Genome- and Community-Level Interaction Insights into Carbon Utilization and Element Cycling Functions of Hydrothermarchaeota in Hydrothermal Sediment.</title>
        <authorList>
            <person name="Zhou Z."/>
            <person name="Liu Y."/>
            <person name="Xu W."/>
            <person name="Pan J."/>
            <person name="Luo Z.H."/>
            <person name="Li M."/>
        </authorList>
    </citation>
    <scope>NUCLEOTIDE SEQUENCE [LARGE SCALE GENOMIC DNA]</scope>
    <source>
        <strain evidence="6">SpSt-69</strain>
    </source>
</reference>